<proteinExistence type="predicted"/>
<evidence type="ECO:0000256" key="2">
    <source>
        <dbReference type="ARBA" id="ARBA00022473"/>
    </source>
</evidence>
<evidence type="ECO:0000256" key="5">
    <source>
        <dbReference type="ARBA" id="ARBA00023125"/>
    </source>
</evidence>
<feature type="region of interest" description="Disordered" evidence="9">
    <location>
        <begin position="120"/>
        <end position="149"/>
    </location>
</feature>
<dbReference type="Proteomes" id="UP000265040">
    <property type="component" value="Chromosome 10"/>
</dbReference>
<reference evidence="11" key="3">
    <citation type="submission" date="2025-09" db="UniProtKB">
        <authorList>
            <consortium name="Ensembl"/>
        </authorList>
    </citation>
    <scope>IDENTIFICATION</scope>
</reference>
<protein>
    <recommendedName>
        <fullName evidence="10">BHLH domain-containing protein</fullName>
    </recommendedName>
</protein>
<keyword evidence="2" id="KW-0217">Developmental protein</keyword>
<evidence type="ECO:0000256" key="7">
    <source>
        <dbReference type="ARBA" id="ARBA00023242"/>
    </source>
</evidence>
<dbReference type="CTD" id="30285"/>
<dbReference type="GeneID" id="113160081"/>
<accession>A0A7N6BJ77</accession>
<reference evidence="11" key="2">
    <citation type="submission" date="2025-08" db="UniProtKB">
        <authorList>
            <consortium name="Ensembl"/>
        </authorList>
    </citation>
    <scope>IDENTIFICATION</scope>
</reference>
<dbReference type="InterPro" id="IPR032644">
    <property type="entry name" value="HES-7_bHLH-O"/>
</dbReference>
<dbReference type="GO" id="GO:0046983">
    <property type="term" value="F:protein dimerization activity"/>
    <property type="evidence" value="ECO:0007669"/>
    <property type="project" value="InterPro"/>
</dbReference>
<dbReference type="SUPFAM" id="SSF47459">
    <property type="entry name" value="HLH, helix-loop-helix DNA-binding domain"/>
    <property type="match status" value="1"/>
</dbReference>
<keyword evidence="6" id="KW-0804">Transcription</keyword>
<name>A0A7N6BJ77_ANATE</name>
<sequence length="215" mass="24191">MKTLSPTASPKQQRTMRRVSKPVMEKRRRERINHSLETLRLLMLENTHNEKLKNPKVEKAEILESVVQFLKTGKEVESGQRAMKRVLSREQRQLCARQRNYDDGMRSCLLRVSQFIASRSQESDDAGGDSVQASLALPPPQTYPSSPGSVHRALIPAAAAGHSGALSPQHLSHHYKSPHLYLTHNSGLHCDTRKLLSPTAASTHVTDPVWRPWPQ</sequence>
<feature type="region of interest" description="Disordered" evidence="9">
    <location>
        <begin position="1"/>
        <end position="29"/>
    </location>
</feature>
<dbReference type="OrthoDB" id="6085656at2759"/>
<keyword evidence="3" id="KW-0678">Repressor</keyword>
<evidence type="ECO:0000256" key="1">
    <source>
        <dbReference type="ARBA" id="ARBA00004123"/>
    </source>
</evidence>
<dbReference type="RefSeq" id="XP_026212919.1">
    <property type="nucleotide sequence ID" value="XM_026357134.1"/>
</dbReference>
<keyword evidence="12" id="KW-1185">Reference proteome</keyword>
<dbReference type="PANTHER" id="PTHR10985">
    <property type="entry name" value="BASIC HELIX-LOOP-HELIX TRANSCRIPTION FACTOR, HES-RELATED"/>
    <property type="match status" value="1"/>
</dbReference>
<dbReference type="InParanoid" id="A0A7N6BJ77"/>
<feature type="domain" description="BHLH" evidence="10">
    <location>
        <begin position="16"/>
        <end position="73"/>
    </location>
</feature>
<keyword evidence="5" id="KW-0238">DNA-binding</keyword>
<dbReference type="Gene3D" id="4.10.280.10">
    <property type="entry name" value="Helix-loop-helix DNA-binding domain"/>
    <property type="match status" value="1"/>
</dbReference>
<dbReference type="GeneTree" id="ENSGT00940000165786"/>
<evidence type="ECO:0000256" key="6">
    <source>
        <dbReference type="ARBA" id="ARBA00023163"/>
    </source>
</evidence>
<dbReference type="InterPro" id="IPR011598">
    <property type="entry name" value="bHLH_dom"/>
</dbReference>
<dbReference type="SMART" id="SM00353">
    <property type="entry name" value="HLH"/>
    <property type="match status" value="1"/>
</dbReference>
<feature type="compositionally biased region" description="Basic residues" evidence="9">
    <location>
        <begin position="14"/>
        <end position="29"/>
    </location>
</feature>
<evidence type="ECO:0000256" key="8">
    <source>
        <dbReference type="ARBA" id="ARBA00023791"/>
    </source>
</evidence>
<evidence type="ECO:0000313" key="12">
    <source>
        <dbReference type="Proteomes" id="UP000265040"/>
    </source>
</evidence>
<evidence type="ECO:0000313" key="11">
    <source>
        <dbReference type="Ensembl" id="ENSATEP00000064605.1"/>
    </source>
</evidence>
<dbReference type="Pfam" id="PF00010">
    <property type="entry name" value="HLH"/>
    <property type="match status" value="1"/>
</dbReference>
<feature type="compositionally biased region" description="Polar residues" evidence="9">
    <location>
        <begin position="1"/>
        <end position="13"/>
    </location>
</feature>
<dbReference type="CDD" id="cd11462">
    <property type="entry name" value="bHLH-O_HES7"/>
    <property type="match status" value="1"/>
</dbReference>
<dbReference type="GO" id="GO:0003677">
    <property type="term" value="F:DNA binding"/>
    <property type="evidence" value="ECO:0007669"/>
    <property type="project" value="UniProtKB-KW"/>
</dbReference>
<dbReference type="InterPro" id="IPR036638">
    <property type="entry name" value="HLH_DNA-bd_sf"/>
</dbReference>
<dbReference type="OMA" id="QRPACAC"/>
<evidence type="ECO:0000256" key="3">
    <source>
        <dbReference type="ARBA" id="ARBA00022491"/>
    </source>
</evidence>
<keyword evidence="4" id="KW-0805">Transcription regulation</keyword>
<comment type="subcellular location">
    <subcellularLocation>
        <location evidence="1">Nucleus</location>
    </subcellularLocation>
</comment>
<dbReference type="Ensembl" id="ENSATET00000069402.1">
    <property type="protein sequence ID" value="ENSATEP00000064605.1"/>
    <property type="gene ID" value="ENSATEG00000027385.1"/>
</dbReference>
<organism evidence="11 12">
    <name type="scientific">Anabas testudineus</name>
    <name type="common">Climbing perch</name>
    <name type="synonym">Anthias testudineus</name>
    <dbReference type="NCBI Taxonomy" id="64144"/>
    <lineage>
        <taxon>Eukaryota</taxon>
        <taxon>Metazoa</taxon>
        <taxon>Chordata</taxon>
        <taxon>Craniata</taxon>
        <taxon>Vertebrata</taxon>
        <taxon>Euteleostomi</taxon>
        <taxon>Actinopterygii</taxon>
        <taxon>Neopterygii</taxon>
        <taxon>Teleostei</taxon>
        <taxon>Neoteleostei</taxon>
        <taxon>Acanthomorphata</taxon>
        <taxon>Anabantaria</taxon>
        <taxon>Anabantiformes</taxon>
        <taxon>Anabantoidei</taxon>
        <taxon>Anabantidae</taxon>
        <taxon>Anabas</taxon>
    </lineage>
</organism>
<evidence type="ECO:0000256" key="9">
    <source>
        <dbReference type="SAM" id="MobiDB-lite"/>
    </source>
</evidence>
<reference evidence="11" key="1">
    <citation type="submission" date="2021-04" db="EMBL/GenBank/DDBJ databases">
        <authorList>
            <consortium name="Wellcome Sanger Institute Data Sharing"/>
        </authorList>
    </citation>
    <scope>NUCLEOTIDE SEQUENCE [LARGE SCALE GENOMIC DNA]</scope>
</reference>
<dbReference type="GO" id="GO:0005634">
    <property type="term" value="C:nucleus"/>
    <property type="evidence" value="ECO:0007669"/>
    <property type="project" value="UniProtKB-SubCell"/>
</dbReference>
<dbReference type="PROSITE" id="PS50888">
    <property type="entry name" value="BHLH"/>
    <property type="match status" value="1"/>
</dbReference>
<keyword evidence="7" id="KW-0539">Nucleus</keyword>
<evidence type="ECO:0000256" key="4">
    <source>
        <dbReference type="ARBA" id="ARBA00023015"/>
    </source>
</evidence>
<dbReference type="FunFam" id="4.10.280.10:FF:000063">
    <property type="entry name" value="transcription factor HES-7 isoform X1"/>
    <property type="match status" value="1"/>
</dbReference>
<dbReference type="InterPro" id="IPR050370">
    <property type="entry name" value="HES_HEY"/>
</dbReference>
<evidence type="ECO:0000259" key="10">
    <source>
        <dbReference type="PROSITE" id="PS50888"/>
    </source>
</evidence>
<dbReference type="AlphaFoldDB" id="A0A7N6BJ77"/>
<comment type="subunit">
    <text evidence="8">Transcription repression requires formation of a complex with a corepressor protein of the Groucho/TLE family.</text>
</comment>